<reference evidence="2 3" key="1">
    <citation type="journal article" date="2005" name="Nature">
        <title>The map-based sequence of the rice genome.</title>
        <authorList>
            <consortium name="International rice genome sequencing project (IRGSP)"/>
            <person name="Matsumoto T."/>
            <person name="Wu J."/>
            <person name="Kanamori H."/>
            <person name="Katayose Y."/>
            <person name="Fujisawa M."/>
            <person name="Namiki N."/>
            <person name="Mizuno H."/>
            <person name="Yamamoto K."/>
            <person name="Antonio B.A."/>
            <person name="Baba T."/>
            <person name="Sakata K."/>
            <person name="Nagamura Y."/>
            <person name="Aoki H."/>
            <person name="Arikawa K."/>
            <person name="Arita K."/>
            <person name="Bito T."/>
            <person name="Chiden Y."/>
            <person name="Fujitsuka N."/>
            <person name="Fukunaka R."/>
            <person name="Hamada M."/>
            <person name="Harada C."/>
            <person name="Hayashi A."/>
            <person name="Hijishita S."/>
            <person name="Honda M."/>
            <person name="Hosokawa S."/>
            <person name="Ichikawa Y."/>
            <person name="Idonuma A."/>
            <person name="Iijima M."/>
            <person name="Ikeda M."/>
            <person name="Ikeno M."/>
            <person name="Ito K."/>
            <person name="Ito S."/>
            <person name="Ito T."/>
            <person name="Ito Y."/>
            <person name="Ito Y."/>
            <person name="Iwabuchi A."/>
            <person name="Kamiya K."/>
            <person name="Karasawa W."/>
            <person name="Kurita K."/>
            <person name="Katagiri S."/>
            <person name="Kikuta A."/>
            <person name="Kobayashi H."/>
            <person name="Kobayashi N."/>
            <person name="Machita K."/>
            <person name="Maehara T."/>
            <person name="Masukawa M."/>
            <person name="Mizubayashi T."/>
            <person name="Mukai Y."/>
            <person name="Nagasaki H."/>
            <person name="Nagata Y."/>
            <person name="Naito S."/>
            <person name="Nakashima M."/>
            <person name="Nakama Y."/>
            <person name="Nakamichi Y."/>
            <person name="Nakamura M."/>
            <person name="Meguro A."/>
            <person name="Negishi M."/>
            <person name="Ohta I."/>
            <person name="Ohta T."/>
            <person name="Okamoto M."/>
            <person name="Ono N."/>
            <person name="Saji S."/>
            <person name="Sakaguchi M."/>
            <person name="Sakai K."/>
            <person name="Shibata M."/>
            <person name="Shimokawa T."/>
            <person name="Song J."/>
            <person name="Takazaki Y."/>
            <person name="Terasawa K."/>
            <person name="Tsugane M."/>
            <person name="Tsuji K."/>
            <person name="Ueda S."/>
            <person name="Waki K."/>
            <person name="Yamagata H."/>
            <person name="Yamamoto M."/>
            <person name="Yamamoto S."/>
            <person name="Yamane H."/>
            <person name="Yoshiki S."/>
            <person name="Yoshihara R."/>
            <person name="Yukawa K."/>
            <person name="Zhong H."/>
            <person name="Yano M."/>
            <person name="Yuan Q."/>
            <person name="Ouyang S."/>
            <person name="Liu J."/>
            <person name="Jones K.M."/>
            <person name="Gansberger K."/>
            <person name="Moffat K."/>
            <person name="Hill J."/>
            <person name="Bera J."/>
            <person name="Fadrosh D."/>
            <person name="Jin S."/>
            <person name="Johri S."/>
            <person name="Kim M."/>
            <person name="Overton L."/>
            <person name="Reardon M."/>
            <person name="Tsitrin T."/>
            <person name="Vuong H."/>
            <person name="Weaver B."/>
            <person name="Ciecko A."/>
            <person name="Tallon L."/>
            <person name="Jackson J."/>
            <person name="Pai G."/>
            <person name="Aken S.V."/>
            <person name="Utterback T."/>
            <person name="Reidmuller S."/>
            <person name="Feldblyum T."/>
            <person name="Hsiao J."/>
            <person name="Zismann V."/>
            <person name="Iobst S."/>
            <person name="de Vazeille A.R."/>
            <person name="Buell C.R."/>
            <person name="Ying K."/>
            <person name="Li Y."/>
            <person name="Lu T."/>
            <person name="Huang Y."/>
            <person name="Zhao Q."/>
            <person name="Feng Q."/>
            <person name="Zhang L."/>
            <person name="Zhu J."/>
            <person name="Weng Q."/>
            <person name="Mu J."/>
            <person name="Lu Y."/>
            <person name="Fan D."/>
            <person name="Liu Y."/>
            <person name="Guan J."/>
            <person name="Zhang Y."/>
            <person name="Yu S."/>
            <person name="Liu X."/>
            <person name="Zhang Y."/>
            <person name="Hong G."/>
            <person name="Han B."/>
            <person name="Choisne N."/>
            <person name="Demange N."/>
            <person name="Orjeda G."/>
            <person name="Samain S."/>
            <person name="Cattolico L."/>
            <person name="Pelletier E."/>
            <person name="Couloux A."/>
            <person name="Segurens B."/>
            <person name="Wincker P."/>
            <person name="D'Hont A."/>
            <person name="Scarpelli C."/>
            <person name="Weissenbach J."/>
            <person name="Salanoubat M."/>
            <person name="Quetier F."/>
            <person name="Yu Y."/>
            <person name="Kim H.R."/>
            <person name="Rambo T."/>
            <person name="Currie J."/>
            <person name="Collura K."/>
            <person name="Luo M."/>
            <person name="Yang T."/>
            <person name="Ammiraju J.S.S."/>
            <person name="Engler F."/>
            <person name="Soderlund C."/>
            <person name="Wing R.A."/>
            <person name="Palmer L.E."/>
            <person name="de la Bastide M."/>
            <person name="Spiegel L."/>
            <person name="Nascimento L."/>
            <person name="Zutavern T."/>
            <person name="O'Shaughnessy A."/>
            <person name="Dike S."/>
            <person name="Dedhia N."/>
            <person name="Preston R."/>
            <person name="Balija V."/>
            <person name="McCombie W.R."/>
            <person name="Chow T."/>
            <person name="Chen H."/>
            <person name="Chung M."/>
            <person name="Chen C."/>
            <person name="Shaw J."/>
            <person name="Wu H."/>
            <person name="Hsiao K."/>
            <person name="Chao Y."/>
            <person name="Chu M."/>
            <person name="Cheng C."/>
            <person name="Hour A."/>
            <person name="Lee P."/>
            <person name="Lin S."/>
            <person name="Lin Y."/>
            <person name="Liou J."/>
            <person name="Liu S."/>
            <person name="Hsing Y."/>
            <person name="Raghuvanshi S."/>
            <person name="Mohanty A."/>
            <person name="Bharti A.K."/>
            <person name="Gaur A."/>
            <person name="Gupta V."/>
            <person name="Kumar D."/>
            <person name="Ravi V."/>
            <person name="Vij S."/>
            <person name="Kapur A."/>
            <person name="Khurana P."/>
            <person name="Khurana P."/>
            <person name="Khurana J.P."/>
            <person name="Tyagi A.K."/>
            <person name="Gaikwad K."/>
            <person name="Singh A."/>
            <person name="Dalal V."/>
            <person name="Srivastava S."/>
            <person name="Dixit A."/>
            <person name="Pal A.K."/>
            <person name="Ghazi I.A."/>
            <person name="Yadav M."/>
            <person name="Pandit A."/>
            <person name="Bhargava A."/>
            <person name="Sureshbabu K."/>
            <person name="Batra K."/>
            <person name="Sharma T.R."/>
            <person name="Mohapatra T."/>
            <person name="Singh N.K."/>
            <person name="Messing J."/>
            <person name="Nelson A.B."/>
            <person name="Fuks G."/>
            <person name="Kavchok S."/>
            <person name="Keizer G."/>
            <person name="Linton E."/>
            <person name="Llaca V."/>
            <person name="Song R."/>
            <person name="Tanyolac B."/>
            <person name="Young S."/>
            <person name="Ho-Il K."/>
            <person name="Hahn J.H."/>
            <person name="Sangsakoo G."/>
            <person name="Vanavichit A."/>
            <person name="de Mattos Luiz.A.T."/>
            <person name="Zimmer P.D."/>
            <person name="Malone G."/>
            <person name="Dellagostin O."/>
            <person name="de Oliveira A.C."/>
            <person name="Bevan M."/>
            <person name="Bancroft I."/>
            <person name="Minx P."/>
            <person name="Cordum H."/>
            <person name="Wilson R."/>
            <person name="Cheng Z."/>
            <person name="Jin W."/>
            <person name="Jiang J."/>
            <person name="Leong S.A."/>
            <person name="Iwama H."/>
            <person name="Gojobori T."/>
            <person name="Itoh T."/>
            <person name="Niimura Y."/>
            <person name="Fujii Y."/>
            <person name="Habara T."/>
            <person name="Sakai H."/>
            <person name="Sato Y."/>
            <person name="Wilson G."/>
            <person name="Kumar K."/>
            <person name="McCouch S."/>
            <person name="Juretic N."/>
            <person name="Hoen D."/>
            <person name="Wright S."/>
            <person name="Bruskiewich R."/>
            <person name="Bureau T."/>
            <person name="Miyao A."/>
            <person name="Hirochika H."/>
            <person name="Nishikawa T."/>
            <person name="Kadowaki K."/>
            <person name="Sugiura M."/>
            <person name="Burr B."/>
            <person name="Sasaki T."/>
        </authorList>
    </citation>
    <scope>NUCLEOTIDE SEQUENCE [LARGE SCALE GENOMIC DNA]</scope>
    <source>
        <strain evidence="3">cv. Nipponbare</strain>
    </source>
</reference>
<sequence length="87" mass="10638">IFNRVEWLNYLEKRPLGRQHSPFMLSRKRKRKEVCICLWSLLFFLEYTLLLNFTLYDWSCDWDYLQAAVLILMQKMLLTLLLPKPLV</sequence>
<organism evidence="2 3">
    <name type="scientific">Oryza sativa subsp. japonica</name>
    <name type="common">Rice</name>
    <dbReference type="NCBI Taxonomy" id="39947"/>
    <lineage>
        <taxon>Eukaryota</taxon>
        <taxon>Viridiplantae</taxon>
        <taxon>Streptophyta</taxon>
        <taxon>Embryophyta</taxon>
        <taxon>Tracheophyta</taxon>
        <taxon>Spermatophyta</taxon>
        <taxon>Magnoliopsida</taxon>
        <taxon>Liliopsida</taxon>
        <taxon>Poales</taxon>
        <taxon>Poaceae</taxon>
        <taxon>BOP clade</taxon>
        <taxon>Oryzoideae</taxon>
        <taxon>Oryzeae</taxon>
        <taxon>Oryzinae</taxon>
        <taxon>Oryza</taxon>
        <taxon>Oryza sativa</taxon>
    </lineage>
</organism>
<dbReference type="Proteomes" id="UP000000763">
    <property type="component" value="Chromosome 1"/>
</dbReference>
<accession>C7IX64</accession>
<keyword evidence="1" id="KW-1133">Transmembrane helix</keyword>
<dbReference type="KEGG" id="dosa:Os01g0945001"/>
<keyword evidence="1" id="KW-0812">Transmembrane</keyword>
<gene>
    <name evidence="2" type="ordered locus">Os01g0945001</name>
</gene>
<name>C7IX64_ORYSJ</name>
<evidence type="ECO:0000313" key="3">
    <source>
        <dbReference type="Proteomes" id="UP000000763"/>
    </source>
</evidence>
<reference evidence="3" key="2">
    <citation type="journal article" date="2008" name="Nucleic Acids Res.">
        <title>The rice annotation project database (RAP-DB): 2008 update.</title>
        <authorList>
            <consortium name="The rice annotation project (RAP)"/>
        </authorList>
    </citation>
    <scope>GENOME REANNOTATION</scope>
    <source>
        <strain evidence="3">cv. Nipponbare</strain>
    </source>
</reference>
<feature type="transmembrane region" description="Helical" evidence="1">
    <location>
        <begin position="34"/>
        <end position="58"/>
    </location>
</feature>
<feature type="non-terminal residue" evidence="2">
    <location>
        <position position="1"/>
    </location>
</feature>
<proteinExistence type="predicted"/>
<protein>
    <submittedName>
        <fullName evidence="2">Os01g0945001 protein</fullName>
    </submittedName>
</protein>
<evidence type="ECO:0000313" key="2">
    <source>
        <dbReference type="EMBL" id="BAH91469.1"/>
    </source>
</evidence>
<evidence type="ECO:0000256" key="1">
    <source>
        <dbReference type="SAM" id="Phobius"/>
    </source>
</evidence>
<keyword evidence="1" id="KW-0472">Membrane</keyword>
<dbReference type="EMBL" id="AP008207">
    <property type="protein sequence ID" value="BAH91469.1"/>
    <property type="molecule type" value="Genomic_DNA"/>
</dbReference>
<dbReference type="AlphaFoldDB" id="C7IX64"/>